<comment type="caution">
    <text evidence="2">The sequence shown here is derived from an EMBL/GenBank/DDBJ whole genome shotgun (WGS) entry which is preliminary data.</text>
</comment>
<protein>
    <submittedName>
        <fullName evidence="2">Uncharacterized protein</fullName>
    </submittedName>
</protein>
<gene>
    <name evidence="2" type="ORF">CEE55_13785</name>
</gene>
<feature type="compositionally biased region" description="Pro residues" evidence="1">
    <location>
        <begin position="227"/>
        <end position="237"/>
    </location>
</feature>
<sequence length="244" mass="27156">MAAEQLLTAAPWNGEGVIDQDLAFKIADGIVSRRLVKGWSRQAILSSIEGGPSPCGRAFYLMRGGVIVVALFPMTQLSDMNGRGYWYSIRDLFPPLPERTHAGTEDLQPFQVGDKVWAWYKDEPRADYGQPDQPGDDTRWSRCFPLFTVKSVTGPHHEPAKFAGRSHYQVQLRYREGPPATHYDAGYHDVCPIKGRPWQMRGDGDYLQLVHRAPPAAKPRRAAAVPAPTPTLPPPLPAQLDLFA</sequence>
<feature type="region of interest" description="Disordered" evidence="1">
    <location>
        <begin position="217"/>
        <end position="244"/>
    </location>
</feature>
<accession>A0A246KXC9</accession>
<dbReference type="AlphaFoldDB" id="A0A246KXC9"/>
<dbReference type="EMBL" id="NIXP01000090">
    <property type="protein sequence ID" value="OWR32247.1"/>
    <property type="molecule type" value="Genomic_DNA"/>
</dbReference>
<reference evidence="2 3" key="1">
    <citation type="submission" date="2017-06" db="EMBL/GenBank/DDBJ databases">
        <authorList>
            <person name="Kim H.J."/>
            <person name="Triplett B.A."/>
        </authorList>
    </citation>
    <scope>NUCLEOTIDE SEQUENCE [LARGE SCALE GENOMIC DNA]</scope>
    <source>
        <strain evidence="2 3">S18795</strain>
    </source>
</reference>
<evidence type="ECO:0000313" key="2">
    <source>
        <dbReference type="EMBL" id="OWR32247.1"/>
    </source>
</evidence>
<dbReference type="Proteomes" id="UP000197904">
    <property type="component" value="Unassembled WGS sequence"/>
</dbReference>
<name>A0A246KXC9_9GAMM</name>
<evidence type="ECO:0000313" key="3">
    <source>
        <dbReference type="Proteomes" id="UP000197904"/>
    </source>
</evidence>
<evidence type="ECO:0000256" key="1">
    <source>
        <dbReference type="SAM" id="MobiDB-lite"/>
    </source>
</evidence>
<proteinExistence type="predicted"/>
<organism evidence="2 3">
    <name type="scientific">Stenotrophomonas pavanii</name>
    <dbReference type="NCBI Taxonomy" id="487698"/>
    <lineage>
        <taxon>Bacteria</taxon>
        <taxon>Pseudomonadati</taxon>
        <taxon>Pseudomonadota</taxon>
        <taxon>Gammaproteobacteria</taxon>
        <taxon>Lysobacterales</taxon>
        <taxon>Lysobacteraceae</taxon>
        <taxon>Stenotrophomonas</taxon>
    </lineage>
</organism>